<sequence length="197" mass="22688">MKTTFVKIALMLCILSLIASGCKKDTNNSWVITPEKPIVMFDADTGDLSFKFCLLNQWEDAATVFKEGTNLTFSLSISNNSGDTITIPTEFINSEFYRVYQKQDNTDMGKPWTGIWCEKSFAPHIITLPPAKTKQLDCPWFLTYFEKPDYPLCITKSKDPLPKGEYFTKLNLNLQYIKRGETKQINYLTFKIDFEIQ</sequence>
<evidence type="ECO:0008006" key="4">
    <source>
        <dbReference type="Google" id="ProtNLM"/>
    </source>
</evidence>
<accession>A0A5M4B362</accession>
<gene>
    <name evidence="2" type="ORF">PbJCM13498_31690</name>
</gene>
<keyword evidence="1" id="KW-0732">Signal</keyword>
<dbReference type="AlphaFoldDB" id="A0A5M4B362"/>
<evidence type="ECO:0000313" key="3">
    <source>
        <dbReference type="Proteomes" id="UP000391834"/>
    </source>
</evidence>
<protein>
    <recommendedName>
        <fullName evidence="4">Lipoprotein</fullName>
    </recommendedName>
</protein>
<feature type="chain" id="PRO_5024442585" description="Lipoprotein" evidence="1">
    <location>
        <begin position="22"/>
        <end position="197"/>
    </location>
</feature>
<dbReference type="OrthoDB" id="1096214at2"/>
<evidence type="ECO:0000256" key="1">
    <source>
        <dbReference type="SAM" id="SignalP"/>
    </source>
</evidence>
<keyword evidence="3" id="KW-1185">Reference proteome</keyword>
<proteinExistence type="predicted"/>
<name>A0A5M4B362_9BACT</name>
<dbReference type="Proteomes" id="UP000391834">
    <property type="component" value="Unassembled WGS sequence"/>
</dbReference>
<feature type="signal peptide" evidence="1">
    <location>
        <begin position="1"/>
        <end position="21"/>
    </location>
</feature>
<dbReference type="PROSITE" id="PS51257">
    <property type="entry name" value="PROKAR_LIPOPROTEIN"/>
    <property type="match status" value="1"/>
</dbReference>
<organism evidence="2 3">
    <name type="scientific">Prolixibacter bellariivorans</name>
    <dbReference type="NCBI Taxonomy" id="314319"/>
    <lineage>
        <taxon>Bacteria</taxon>
        <taxon>Pseudomonadati</taxon>
        <taxon>Bacteroidota</taxon>
        <taxon>Bacteroidia</taxon>
        <taxon>Marinilabiliales</taxon>
        <taxon>Prolixibacteraceae</taxon>
        <taxon>Prolixibacter</taxon>
    </lineage>
</organism>
<dbReference type="RefSeq" id="WP_027585718.1">
    <property type="nucleotide sequence ID" value="NZ_BLAX01000001.1"/>
</dbReference>
<dbReference type="EMBL" id="BLAX01000001">
    <property type="protein sequence ID" value="GET34306.1"/>
    <property type="molecule type" value="Genomic_DNA"/>
</dbReference>
<evidence type="ECO:0000313" key="2">
    <source>
        <dbReference type="EMBL" id="GET34306.1"/>
    </source>
</evidence>
<reference evidence="2 3" key="1">
    <citation type="submission" date="2019-10" db="EMBL/GenBank/DDBJ databases">
        <title>Prolixibacter strains distinguished by the presence of nitrate reductase genes were adept at nitrate-dependent anaerobic corrosion of metallic iron and carbon steel.</title>
        <authorList>
            <person name="Iino T."/>
            <person name="Shono N."/>
            <person name="Ito K."/>
            <person name="Nakamura R."/>
            <person name="Sueoka K."/>
            <person name="Harayama S."/>
            <person name="Ohkuma M."/>
        </authorList>
    </citation>
    <scope>NUCLEOTIDE SEQUENCE [LARGE SCALE GENOMIC DNA]</scope>
    <source>
        <strain evidence="2 3">JCM 13498</strain>
    </source>
</reference>
<comment type="caution">
    <text evidence="2">The sequence shown here is derived from an EMBL/GenBank/DDBJ whole genome shotgun (WGS) entry which is preliminary data.</text>
</comment>